<feature type="domain" description="N-acetyltransferase" evidence="2">
    <location>
        <begin position="24"/>
        <end position="167"/>
    </location>
</feature>
<dbReference type="EMBL" id="UOGI01000371">
    <property type="protein sequence ID" value="VAX34678.1"/>
    <property type="molecule type" value="Genomic_DNA"/>
</dbReference>
<keyword evidence="1" id="KW-0812">Transmembrane</keyword>
<proteinExistence type="predicted"/>
<dbReference type="PROSITE" id="PS51186">
    <property type="entry name" value="GNAT"/>
    <property type="match status" value="1"/>
</dbReference>
<dbReference type="InterPro" id="IPR016181">
    <property type="entry name" value="Acyl_CoA_acyltransferase"/>
</dbReference>
<dbReference type="Gene3D" id="3.40.630.30">
    <property type="match status" value="1"/>
</dbReference>
<gene>
    <name evidence="3" type="ORF">MNBD_NITROSPIRAE03-26</name>
</gene>
<dbReference type="Pfam" id="PF00583">
    <property type="entry name" value="Acetyltransf_1"/>
    <property type="match status" value="1"/>
</dbReference>
<evidence type="ECO:0000259" key="2">
    <source>
        <dbReference type="PROSITE" id="PS51186"/>
    </source>
</evidence>
<accession>A0A3B1DFD8</accession>
<protein>
    <recommendedName>
        <fullName evidence="2">N-acetyltransferase domain-containing protein</fullName>
    </recommendedName>
</protein>
<sequence>MEYLFYRKESQDINQVDLALESQYTFNLWHPGISGIVPSGIPLIPFAAWWVMHYLHVFRNRDYGLFLVYQGRNLVHRSGIFPGYFRFPFMSGDDLQIGDIWTHPDHLRRGIASFAIQQILLSKGRAGRNFWYVVKRGNLSSIRVIEKAGFVKVGEGERVKRFGFRLPGFFRIIQEK</sequence>
<feature type="transmembrane region" description="Helical" evidence="1">
    <location>
        <begin position="28"/>
        <end position="51"/>
    </location>
</feature>
<keyword evidence="1" id="KW-0472">Membrane</keyword>
<dbReference type="AlphaFoldDB" id="A0A3B1DFD8"/>
<evidence type="ECO:0000313" key="3">
    <source>
        <dbReference type="EMBL" id="VAX34678.1"/>
    </source>
</evidence>
<evidence type="ECO:0000256" key="1">
    <source>
        <dbReference type="SAM" id="Phobius"/>
    </source>
</evidence>
<dbReference type="GO" id="GO:0016747">
    <property type="term" value="F:acyltransferase activity, transferring groups other than amino-acyl groups"/>
    <property type="evidence" value="ECO:0007669"/>
    <property type="project" value="InterPro"/>
</dbReference>
<organism evidence="3">
    <name type="scientific">hydrothermal vent metagenome</name>
    <dbReference type="NCBI Taxonomy" id="652676"/>
    <lineage>
        <taxon>unclassified sequences</taxon>
        <taxon>metagenomes</taxon>
        <taxon>ecological metagenomes</taxon>
    </lineage>
</organism>
<reference evidence="3" key="1">
    <citation type="submission" date="2018-06" db="EMBL/GenBank/DDBJ databases">
        <authorList>
            <person name="Zhirakovskaya E."/>
        </authorList>
    </citation>
    <scope>NUCLEOTIDE SEQUENCE</scope>
</reference>
<name>A0A3B1DFD8_9ZZZZ</name>
<dbReference type="SUPFAM" id="SSF55729">
    <property type="entry name" value="Acyl-CoA N-acyltransferases (Nat)"/>
    <property type="match status" value="1"/>
</dbReference>
<dbReference type="InterPro" id="IPR000182">
    <property type="entry name" value="GNAT_dom"/>
</dbReference>
<keyword evidence="1" id="KW-1133">Transmembrane helix</keyword>